<dbReference type="EMBL" id="FOIR01000001">
    <property type="protein sequence ID" value="SEW08625.1"/>
    <property type="molecule type" value="Genomic_DNA"/>
</dbReference>
<name>A0A1I0P2P4_9BACT</name>
<feature type="modified residue" description="4-aspartylphosphate" evidence="1">
    <location>
        <position position="62"/>
    </location>
</feature>
<evidence type="ECO:0000256" key="1">
    <source>
        <dbReference type="PROSITE-ProRule" id="PRU00169"/>
    </source>
</evidence>
<sequence>MKFRILLVEDSLEDIVLTKLAFSKSNVPAEIDVVNDGEECLSFLRKEEPFTDAKVPDLILLDLNMPKLNGKQVLEVVKTDPELKHIPTVVLSTSKHKVDVEESYERFANSYLAKPIDFNEFLDLVKEIETFWLKIVKLPNSTE</sequence>
<dbReference type="RefSeq" id="WP_090258049.1">
    <property type="nucleotide sequence ID" value="NZ_FOIR01000001.1"/>
</dbReference>
<dbReference type="STRING" id="1267423.SAMN05216290_1681"/>
<dbReference type="AlphaFoldDB" id="A0A1I0P2P4"/>
<reference evidence="4" key="1">
    <citation type="submission" date="2016-10" db="EMBL/GenBank/DDBJ databases">
        <authorList>
            <person name="Varghese N."/>
            <person name="Submissions S."/>
        </authorList>
    </citation>
    <scope>NUCLEOTIDE SEQUENCE [LARGE SCALE GENOMIC DNA]</scope>
    <source>
        <strain evidence="4">CGMCC 1.12402</strain>
    </source>
</reference>
<dbReference type="SUPFAM" id="SSF52172">
    <property type="entry name" value="CheY-like"/>
    <property type="match status" value="1"/>
</dbReference>
<dbReference type="GO" id="GO:0000160">
    <property type="term" value="P:phosphorelay signal transduction system"/>
    <property type="evidence" value="ECO:0007669"/>
    <property type="project" value="InterPro"/>
</dbReference>
<dbReference type="InterPro" id="IPR052893">
    <property type="entry name" value="TCS_response_regulator"/>
</dbReference>
<protein>
    <submittedName>
        <fullName evidence="3">Response regulator receiver domain-containing protein</fullName>
    </submittedName>
</protein>
<dbReference type="PANTHER" id="PTHR44520">
    <property type="entry name" value="RESPONSE REGULATOR RCP1-RELATED"/>
    <property type="match status" value="1"/>
</dbReference>
<dbReference type="InterPro" id="IPR011006">
    <property type="entry name" value="CheY-like_superfamily"/>
</dbReference>
<dbReference type="Gene3D" id="3.40.50.2300">
    <property type="match status" value="1"/>
</dbReference>
<accession>A0A1I0P2P4</accession>
<gene>
    <name evidence="3" type="ORF">SAMN05216290_1681</name>
</gene>
<keyword evidence="4" id="KW-1185">Reference proteome</keyword>
<dbReference type="SMART" id="SM00448">
    <property type="entry name" value="REC"/>
    <property type="match status" value="1"/>
</dbReference>
<evidence type="ECO:0000313" key="3">
    <source>
        <dbReference type="EMBL" id="SEW08625.1"/>
    </source>
</evidence>
<dbReference type="Proteomes" id="UP000199437">
    <property type="component" value="Unassembled WGS sequence"/>
</dbReference>
<organism evidence="3 4">
    <name type="scientific">Roseivirga pacifica</name>
    <dbReference type="NCBI Taxonomy" id="1267423"/>
    <lineage>
        <taxon>Bacteria</taxon>
        <taxon>Pseudomonadati</taxon>
        <taxon>Bacteroidota</taxon>
        <taxon>Cytophagia</taxon>
        <taxon>Cytophagales</taxon>
        <taxon>Roseivirgaceae</taxon>
        <taxon>Roseivirga</taxon>
    </lineage>
</organism>
<dbReference type="CDD" id="cd17557">
    <property type="entry name" value="REC_Rcp-like"/>
    <property type="match status" value="1"/>
</dbReference>
<dbReference type="Pfam" id="PF00072">
    <property type="entry name" value="Response_reg"/>
    <property type="match status" value="1"/>
</dbReference>
<evidence type="ECO:0000313" key="4">
    <source>
        <dbReference type="Proteomes" id="UP000199437"/>
    </source>
</evidence>
<dbReference type="PROSITE" id="PS50110">
    <property type="entry name" value="RESPONSE_REGULATORY"/>
    <property type="match status" value="1"/>
</dbReference>
<dbReference type="GeneID" id="99986404"/>
<evidence type="ECO:0000259" key="2">
    <source>
        <dbReference type="PROSITE" id="PS50110"/>
    </source>
</evidence>
<proteinExistence type="predicted"/>
<dbReference type="PANTHER" id="PTHR44520:SF2">
    <property type="entry name" value="RESPONSE REGULATOR RCP1"/>
    <property type="match status" value="1"/>
</dbReference>
<dbReference type="InterPro" id="IPR001789">
    <property type="entry name" value="Sig_transdc_resp-reg_receiver"/>
</dbReference>
<feature type="domain" description="Response regulatory" evidence="2">
    <location>
        <begin position="4"/>
        <end position="129"/>
    </location>
</feature>
<keyword evidence="1" id="KW-0597">Phosphoprotein</keyword>
<dbReference type="OrthoDB" id="7631574at2"/>